<protein>
    <submittedName>
        <fullName evidence="1">Uncharacterized protein</fullName>
    </submittedName>
</protein>
<name>A0A0U0RKN4_MYCTX</name>
<evidence type="ECO:0000313" key="1">
    <source>
        <dbReference type="EMBL" id="COX71428.1"/>
    </source>
</evidence>
<dbReference type="Proteomes" id="UP000038802">
    <property type="component" value="Unassembled WGS sequence"/>
</dbReference>
<gene>
    <name evidence="1" type="ORF">ERS007703_05427</name>
</gene>
<dbReference type="EMBL" id="CSAE01001527">
    <property type="protein sequence ID" value="COX71428.1"/>
    <property type="molecule type" value="Genomic_DNA"/>
</dbReference>
<evidence type="ECO:0000313" key="2">
    <source>
        <dbReference type="Proteomes" id="UP000038802"/>
    </source>
</evidence>
<accession>A0A0U0RKN4</accession>
<reference evidence="2" key="1">
    <citation type="submission" date="2015-03" db="EMBL/GenBank/DDBJ databases">
        <authorList>
            <consortium name="Pathogen Informatics"/>
        </authorList>
    </citation>
    <scope>NUCLEOTIDE SEQUENCE [LARGE SCALE GENOMIC DNA]</scope>
    <source>
        <strain evidence="2">K00500041</strain>
    </source>
</reference>
<proteinExistence type="predicted"/>
<organism evidence="1 2">
    <name type="scientific">Mycobacterium tuberculosis</name>
    <dbReference type="NCBI Taxonomy" id="1773"/>
    <lineage>
        <taxon>Bacteria</taxon>
        <taxon>Bacillati</taxon>
        <taxon>Actinomycetota</taxon>
        <taxon>Actinomycetes</taxon>
        <taxon>Mycobacteriales</taxon>
        <taxon>Mycobacteriaceae</taxon>
        <taxon>Mycobacterium</taxon>
        <taxon>Mycobacterium tuberculosis complex</taxon>
    </lineage>
</organism>
<sequence length="65" mass="6676">MPSGAGIVMRSESGVSIALWCSGNSEPSAATIASRSFRSRGTISQKVSPARCLSSFAVPSAMIMP</sequence>
<dbReference type="AlphaFoldDB" id="A0A0U0RKN4"/>